<sequence>MYTHAYTPVTVHYSVESVCNSKNSAVRKFTSYCLLYDIISLEIYSCSSLIHYRYLCFTEKSSCQAYQVSSDQDSAQIQSWGIFFYHLHSHQLY</sequence>
<dbReference type="EMBL" id="VXIV02003323">
    <property type="protein sequence ID" value="KAF6018297.1"/>
    <property type="molecule type" value="Genomic_DNA"/>
</dbReference>
<comment type="caution">
    <text evidence="1">The sequence shown here is derived from an EMBL/GenBank/DDBJ whole genome shotgun (WGS) entry which is preliminary data.</text>
</comment>
<name>A0A7J7IXN2_BUGNE</name>
<accession>A0A7J7IXN2</accession>
<organism evidence="1 2">
    <name type="scientific">Bugula neritina</name>
    <name type="common">Brown bryozoan</name>
    <name type="synonym">Sertularia neritina</name>
    <dbReference type="NCBI Taxonomy" id="10212"/>
    <lineage>
        <taxon>Eukaryota</taxon>
        <taxon>Metazoa</taxon>
        <taxon>Spiralia</taxon>
        <taxon>Lophotrochozoa</taxon>
        <taxon>Bryozoa</taxon>
        <taxon>Gymnolaemata</taxon>
        <taxon>Cheilostomatida</taxon>
        <taxon>Flustrina</taxon>
        <taxon>Buguloidea</taxon>
        <taxon>Bugulidae</taxon>
        <taxon>Bugula</taxon>
    </lineage>
</organism>
<proteinExistence type="predicted"/>
<gene>
    <name evidence="1" type="ORF">EB796_023383</name>
</gene>
<dbReference type="AlphaFoldDB" id="A0A7J7IXN2"/>
<dbReference type="Proteomes" id="UP000593567">
    <property type="component" value="Unassembled WGS sequence"/>
</dbReference>
<reference evidence="1" key="1">
    <citation type="submission" date="2020-06" db="EMBL/GenBank/DDBJ databases">
        <title>Draft genome of Bugula neritina, a colonial animal packing powerful symbionts and potential medicines.</title>
        <authorList>
            <person name="Rayko M."/>
        </authorList>
    </citation>
    <scope>NUCLEOTIDE SEQUENCE [LARGE SCALE GENOMIC DNA]</scope>
    <source>
        <strain evidence="1">Kwan_BN1</strain>
    </source>
</reference>
<keyword evidence="2" id="KW-1185">Reference proteome</keyword>
<evidence type="ECO:0000313" key="2">
    <source>
        <dbReference type="Proteomes" id="UP000593567"/>
    </source>
</evidence>
<evidence type="ECO:0000313" key="1">
    <source>
        <dbReference type="EMBL" id="KAF6018297.1"/>
    </source>
</evidence>
<protein>
    <submittedName>
        <fullName evidence="1">Uncharacterized protein</fullName>
    </submittedName>
</protein>